<accession>A0ABU1UEY6</accession>
<comment type="caution">
    <text evidence="1">The sequence shown here is derived from an EMBL/GenBank/DDBJ whole genome shotgun (WGS) entry which is preliminary data.</text>
</comment>
<dbReference type="EMBL" id="JAVDVQ010000013">
    <property type="protein sequence ID" value="MDR7083705.1"/>
    <property type="molecule type" value="Genomic_DNA"/>
</dbReference>
<dbReference type="Pfam" id="PF06224">
    <property type="entry name" value="AlkZ-like"/>
    <property type="match status" value="1"/>
</dbReference>
<dbReference type="InterPro" id="IPR009351">
    <property type="entry name" value="AlkZ-like"/>
</dbReference>
<dbReference type="PANTHER" id="PTHR38479:SF2">
    <property type="entry name" value="WINGED HELIX DNA-BINDING DOMAIN-CONTAINING PROTEIN"/>
    <property type="match status" value="1"/>
</dbReference>
<evidence type="ECO:0000313" key="2">
    <source>
        <dbReference type="Proteomes" id="UP001252243"/>
    </source>
</evidence>
<protein>
    <recommendedName>
        <fullName evidence="3">Winged helix DNA-binding domain-containing protein</fullName>
    </recommendedName>
</protein>
<organism evidence="1 2">
    <name type="scientific">Arthrobacter ginsengisoli</name>
    <dbReference type="NCBI Taxonomy" id="1356565"/>
    <lineage>
        <taxon>Bacteria</taxon>
        <taxon>Bacillati</taxon>
        <taxon>Actinomycetota</taxon>
        <taxon>Actinomycetes</taxon>
        <taxon>Micrococcales</taxon>
        <taxon>Micrococcaceae</taxon>
        <taxon>Arthrobacter</taxon>
    </lineage>
</organism>
<dbReference type="RefSeq" id="WP_310058886.1">
    <property type="nucleotide sequence ID" value="NZ_JAVDVQ010000013.1"/>
</dbReference>
<dbReference type="PANTHER" id="PTHR38479">
    <property type="entry name" value="LMO0824 PROTEIN"/>
    <property type="match status" value="1"/>
</dbReference>
<dbReference type="Proteomes" id="UP001252243">
    <property type="component" value="Unassembled WGS sequence"/>
</dbReference>
<evidence type="ECO:0000313" key="1">
    <source>
        <dbReference type="EMBL" id="MDR7083705.1"/>
    </source>
</evidence>
<evidence type="ECO:0008006" key="3">
    <source>
        <dbReference type="Google" id="ProtNLM"/>
    </source>
</evidence>
<name>A0ABU1UEY6_9MICC</name>
<reference evidence="1 2" key="1">
    <citation type="submission" date="2023-07" db="EMBL/GenBank/DDBJ databases">
        <title>Sorghum-associated microbial communities from plants grown in Nebraska, USA.</title>
        <authorList>
            <person name="Schachtman D."/>
        </authorList>
    </citation>
    <scope>NUCLEOTIDE SEQUENCE [LARGE SCALE GENOMIC DNA]</scope>
    <source>
        <strain evidence="1 2">BE167</strain>
    </source>
</reference>
<gene>
    <name evidence="1" type="ORF">J2X01_003000</name>
</gene>
<sequence>MTPEPLTAQPRTANMPPALTLTPERLRAWAWHKQGLDGSLAGCTSEQVFAQAGWARSVGGANPYLTLFARAGIRREQVDADVLSHRILELPTARGCTYVLGRDDCAWALMLGKDAGEAFRVLGRLGVDRGEITLLEEQVLHTLAEAAAPLDPRQLKEELGDSVRNLGEEGKKKGATTTLPTALGILQSQGRIRRVPANGRLDQQRYAYELWNLPPSPLDDDEARAELIRHYLGWTGGATFKQSQWFTAFTVAQSKASLAAAGAVEVPTAAGEMLWMLPDDVERLATFREPAHEQIQLLAGTDSLALLRRNAAELLAAEDQHTNALGSLALQADLPDHPIFDRGRIIGLWQYDPGRERIVPWVFHAPTPAVTSRIAEVEAWIREDLGDFRAFSLDSPATRQKRIDALAAAAAGSAAAR</sequence>
<proteinExistence type="predicted"/>
<keyword evidence="2" id="KW-1185">Reference proteome</keyword>